<feature type="transmembrane region" description="Helical" evidence="2">
    <location>
        <begin position="153"/>
        <end position="178"/>
    </location>
</feature>
<dbReference type="PANTHER" id="PTHR37305:SF1">
    <property type="entry name" value="MEMBRANE PROTEIN"/>
    <property type="match status" value="1"/>
</dbReference>
<dbReference type="PANTHER" id="PTHR37305">
    <property type="entry name" value="INTEGRAL MEMBRANE PROTEIN-RELATED"/>
    <property type="match status" value="1"/>
</dbReference>
<sequence>MTGDGTTTASTTPTTPIAPTTPAPTAGGLATGGGSGPSGASAFPRLLAMEWTKFRSVRSTVYSLLIFVVVTLGLVLLITSLTVHGWDTLDADRRAAYLRDPVGSILGTGLGLGQLAICVLGTMIITSEYSTGMIRASLLAVPKRYPVLAAKGLVFAVVTFVIGEIVSFGAFGIGAPILHSKVKVAISDPGVLRALVGTGLYLMMLGLFAMAVGTLIRHTAGAITGVIAFVLVLAPLAQLLPGSVGKHIHAYLPTEAGQLVGQSVQGPKDLLSPWQGYGVFCLWTAVLLILAGWVLERRDA</sequence>
<feature type="region of interest" description="Disordered" evidence="1">
    <location>
        <begin position="1"/>
        <end position="36"/>
    </location>
</feature>
<name>A0ABN2VF97_9ACTN</name>
<feature type="compositionally biased region" description="Low complexity" evidence="1">
    <location>
        <begin position="1"/>
        <end position="28"/>
    </location>
</feature>
<dbReference type="EMBL" id="BAAAQN010000079">
    <property type="protein sequence ID" value="GAA2060526.1"/>
    <property type="molecule type" value="Genomic_DNA"/>
</dbReference>
<reference evidence="3 4" key="1">
    <citation type="journal article" date="2019" name="Int. J. Syst. Evol. Microbiol.">
        <title>The Global Catalogue of Microorganisms (GCM) 10K type strain sequencing project: providing services to taxonomists for standard genome sequencing and annotation.</title>
        <authorList>
            <consortium name="The Broad Institute Genomics Platform"/>
            <consortium name="The Broad Institute Genome Sequencing Center for Infectious Disease"/>
            <person name="Wu L."/>
            <person name="Ma J."/>
        </authorList>
    </citation>
    <scope>NUCLEOTIDE SEQUENCE [LARGE SCALE GENOMIC DNA]</scope>
    <source>
        <strain evidence="3 4">JCM 16014</strain>
    </source>
</reference>
<accession>A0ABN2VF97</accession>
<feature type="transmembrane region" description="Helical" evidence="2">
    <location>
        <begin position="274"/>
        <end position="295"/>
    </location>
</feature>
<comment type="caution">
    <text evidence="3">The sequence shown here is derived from an EMBL/GenBank/DDBJ whole genome shotgun (WGS) entry which is preliminary data.</text>
</comment>
<feature type="transmembrane region" description="Helical" evidence="2">
    <location>
        <begin position="61"/>
        <end position="83"/>
    </location>
</feature>
<dbReference type="Proteomes" id="UP001500751">
    <property type="component" value="Unassembled WGS sequence"/>
</dbReference>
<gene>
    <name evidence="3" type="ORF">GCM10009839_84070</name>
</gene>
<feature type="transmembrane region" description="Helical" evidence="2">
    <location>
        <begin position="103"/>
        <end position="125"/>
    </location>
</feature>
<feature type="transmembrane region" description="Helical" evidence="2">
    <location>
        <begin position="190"/>
        <end position="212"/>
    </location>
</feature>
<evidence type="ECO:0000313" key="4">
    <source>
        <dbReference type="Proteomes" id="UP001500751"/>
    </source>
</evidence>
<evidence type="ECO:0000313" key="3">
    <source>
        <dbReference type="EMBL" id="GAA2060526.1"/>
    </source>
</evidence>
<feature type="transmembrane region" description="Helical" evidence="2">
    <location>
        <begin position="219"/>
        <end position="237"/>
    </location>
</feature>
<keyword evidence="2" id="KW-0812">Transmembrane</keyword>
<keyword evidence="2" id="KW-1133">Transmembrane helix</keyword>
<keyword evidence="4" id="KW-1185">Reference proteome</keyword>
<keyword evidence="2" id="KW-0472">Membrane</keyword>
<evidence type="ECO:0000256" key="1">
    <source>
        <dbReference type="SAM" id="MobiDB-lite"/>
    </source>
</evidence>
<protein>
    <submittedName>
        <fullName evidence="3">ABC transporter permease subunit</fullName>
    </submittedName>
</protein>
<evidence type="ECO:0000256" key="2">
    <source>
        <dbReference type="SAM" id="Phobius"/>
    </source>
</evidence>
<proteinExistence type="predicted"/>
<organism evidence="3 4">
    <name type="scientific">Catenulispora yoronensis</name>
    <dbReference type="NCBI Taxonomy" id="450799"/>
    <lineage>
        <taxon>Bacteria</taxon>
        <taxon>Bacillati</taxon>
        <taxon>Actinomycetota</taxon>
        <taxon>Actinomycetes</taxon>
        <taxon>Catenulisporales</taxon>
        <taxon>Catenulisporaceae</taxon>
        <taxon>Catenulispora</taxon>
    </lineage>
</organism>